<name>A0AA88I414_ARTSF</name>
<gene>
    <name evidence="2" type="ORF">QYM36_005283</name>
</gene>
<feature type="region of interest" description="Disordered" evidence="1">
    <location>
        <begin position="1"/>
        <end position="25"/>
    </location>
</feature>
<accession>A0AA88I414</accession>
<organism evidence="2 3">
    <name type="scientific">Artemia franciscana</name>
    <name type="common">Brine shrimp</name>
    <name type="synonym">Artemia sanfranciscana</name>
    <dbReference type="NCBI Taxonomy" id="6661"/>
    <lineage>
        <taxon>Eukaryota</taxon>
        <taxon>Metazoa</taxon>
        <taxon>Ecdysozoa</taxon>
        <taxon>Arthropoda</taxon>
        <taxon>Crustacea</taxon>
        <taxon>Branchiopoda</taxon>
        <taxon>Anostraca</taxon>
        <taxon>Artemiidae</taxon>
        <taxon>Artemia</taxon>
    </lineage>
</organism>
<protein>
    <submittedName>
        <fullName evidence="2">Uncharacterized protein</fullName>
    </submittedName>
</protein>
<evidence type="ECO:0000313" key="3">
    <source>
        <dbReference type="Proteomes" id="UP001187531"/>
    </source>
</evidence>
<feature type="region of interest" description="Disordered" evidence="1">
    <location>
        <begin position="58"/>
        <end position="90"/>
    </location>
</feature>
<feature type="compositionally biased region" description="Polar residues" evidence="1">
    <location>
        <begin position="76"/>
        <end position="90"/>
    </location>
</feature>
<keyword evidence="3" id="KW-1185">Reference proteome</keyword>
<dbReference type="Proteomes" id="UP001187531">
    <property type="component" value="Unassembled WGS sequence"/>
</dbReference>
<reference evidence="2" key="1">
    <citation type="submission" date="2023-07" db="EMBL/GenBank/DDBJ databases">
        <title>Chromosome-level genome assembly of Artemia franciscana.</title>
        <authorList>
            <person name="Jo E."/>
        </authorList>
    </citation>
    <scope>NUCLEOTIDE SEQUENCE</scope>
    <source>
        <tissue evidence="2">Whole body</tissue>
    </source>
</reference>
<evidence type="ECO:0000313" key="2">
    <source>
        <dbReference type="EMBL" id="KAK2719754.1"/>
    </source>
</evidence>
<dbReference type="EMBL" id="JAVRJZ010000008">
    <property type="protein sequence ID" value="KAK2719754.1"/>
    <property type="molecule type" value="Genomic_DNA"/>
</dbReference>
<evidence type="ECO:0000256" key="1">
    <source>
        <dbReference type="SAM" id="MobiDB-lite"/>
    </source>
</evidence>
<comment type="caution">
    <text evidence="2">The sequence shown here is derived from an EMBL/GenBank/DDBJ whole genome shotgun (WGS) entry which is preliminary data.</text>
</comment>
<feature type="compositionally biased region" description="Polar residues" evidence="1">
    <location>
        <begin position="1"/>
        <end position="16"/>
    </location>
</feature>
<sequence length="90" mass="9811">MAISRTSTEIGTPSFENDSKDSDEYYGFSEDQVRETFQQLIEDLRAIAEAQESLSMIPSIDSEPFIDTPASASDKPASTSNKPASASRSK</sequence>
<dbReference type="AlphaFoldDB" id="A0AA88I414"/>
<proteinExistence type="predicted"/>